<keyword evidence="1 2" id="KW-0238">DNA-binding</keyword>
<evidence type="ECO:0000313" key="6">
    <source>
        <dbReference type="Proteomes" id="UP000581135"/>
    </source>
</evidence>
<feature type="DNA-binding region" description="H-T-H motif" evidence="2">
    <location>
        <begin position="47"/>
        <end position="66"/>
    </location>
</feature>
<dbReference type="SUPFAM" id="SSF48498">
    <property type="entry name" value="Tetracyclin repressor-like, C-terminal domain"/>
    <property type="match status" value="1"/>
</dbReference>
<dbReference type="PANTHER" id="PTHR43479">
    <property type="entry name" value="ACREF/ENVCD OPERON REPRESSOR-RELATED"/>
    <property type="match status" value="1"/>
</dbReference>
<dbReference type="Pfam" id="PF00440">
    <property type="entry name" value="TetR_N"/>
    <property type="match status" value="1"/>
</dbReference>
<feature type="domain" description="HTH tetR-type" evidence="4">
    <location>
        <begin position="24"/>
        <end position="84"/>
    </location>
</feature>
<dbReference type="Proteomes" id="UP000581135">
    <property type="component" value="Unassembled WGS sequence"/>
</dbReference>
<name>A0A839SWV0_9PROT</name>
<evidence type="ECO:0000313" key="5">
    <source>
        <dbReference type="EMBL" id="MBB3066144.1"/>
    </source>
</evidence>
<evidence type="ECO:0000256" key="3">
    <source>
        <dbReference type="SAM" id="MobiDB-lite"/>
    </source>
</evidence>
<dbReference type="InterPro" id="IPR009057">
    <property type="entry name" value="Homeodomain-like_sf"/>
</dbReference>
<dbReference type="PRINTS" id="PR00455">
    <property type="entry name" value="HTHTETR"/>
</dbReference>
<reference evidence="5 6" key="1">
    <citation type="submission" date="2020-08" db="EMBL/GenBank/DDBJ databases">
        <title>Genomic Encyclopedia of Type Strains, Phase III (KMG-III): the genomes of soil and plant-associated and newly described type strains.</title>
        <authorList>
            <person name="Whitman W."/>
        </authorList>
    </citation>
    <scope>NUCLEOTIDE SEQUENCE [LARGE SCALE GENOMIC DNA]</scope>
    <source>
        <strain evidence="5 6">CECT 8803</strain>
    </source>
</reference>
<dbReference type="SUPFAM" id="SSF46689">
    <property type="entry name" value="Homeodomain-like"/>
    <property type="match status" value="1"/>
</dbReference>
<keyword evidence="6" id="KW-1185">Reference proteome</keyword>
<dbReference type="RefSeq" id="WP_183416971.1">
    <property type="nucleotide sequence ID" value="NZ_JACHXA010000007.1"/>
</dbReference>
<gene>
    <name evidence="5" type="ORF">FHR98_002449</name>
</gene>
<protein>
    <submittedName>
        <fullName evidence="5">AcrR family transcriptional regulator</fullName>
    </submittedName>
</protein>
<evidence type="ECO:0000256" key="2">
    <source>
        <dbReference type="PROSITE-ProRule" id="PRU00335"/>
    </source>
</evidence>
<feature type="region of interest" description="Disordered" evidence="3">
    <location>
        <begin position="1"/>
        <end position="24"/>
    </location>
</feature>
<evidence type="ECO:0000259" key="4">
    <source>
        <dbReference type="PROSITE" id="PS50977"/>
    </source>
</evidence>
<dbReference type="InterPro" id="IPR050624">
    <property type="entry name" value="HTH-type_Tx_Regulator"/>
</dbReference>
<dbReference type="PANTHER" id="PTHR43479:SF11">
    <property type="entry name" value="ACREF_ENVCD OPERON REPRESSOR-RELATED"/>
    <property type="match status" value="1"/>
</dbReference>
<accession>A0A839SWV0</accession>
<dbReference type="Gene3D" id="1.10.10.60">
    <property type="entry name" value="Homeodomain-like"/>
    <property type="match status" value="1"/>
</dbReference>
<dbReference type="GO" id="GO:0003677">
    <property type="term" value="F:DNA binding"/>
    <property type="evidence" value="ECO:0007669"/>
    <property type="project" value="UniProtKB-UniRule"/>
</dbReference>
<feature type="compositionally biased region" description="Basic and acidic residues" evidence="3">
    <location>
        <begin position="9"/>
        <end position="20"/>
    </location>
</feature>
<dbReference type="InterPro" id="IPR036271">
    <property type="entry name" value="Tet_transcr_reg_TetR-rel_C_sf"/>
</dbReference>
<evidence type="ECO:0000256" key="1">
    <source>
        <dbReference type="ARBA" id="ARBA00023125"/>
    </source>
</evidence>
<dbReference type="PROSITE" id="PS50977">
    <property type="entry name" value="HTH_TETR_2"/>
    <property type="match status" value="1"/>
</dbReference>
<proteinExistence type="predicted"/>
<comment type="caution">
    <text evidence="5">The sequence shown here is derived from an EMBL/GenBank/DDBJ whole genome shotgun (WGS) entry which is preliminary data.</text>
</comment>
<dbReference type="Gene3D" id="1.10.357.10">
    <property type="entry name" value="Tetracycline Repressor, domain 2"/>
    <property type="match status" value="1"/>
</dbReference>
<dbReference type="InterPro" id="IPR001647">
    <property type="entry name" value="HTH_TetR"/>
</dbReference>
<sequence>MVRSTKEKRKTEPRLGRRSADQASPGANDLARIALDLFAERHFASVTIRDISRAAGINSAMIYYYYESKEQLFRAAIENAIDEAFELFSSHSDSKNYDNAADAIGAWFDVHVVLHKRLRNVVKISLDLKGLMEILPDANEPVERFYRHEGEILEKFIREGIEKGIFRKVEPAAVATMISASLDGVLARSLILDDFDMTGTVAEFKKTLWLHLGYDVEKRTLRQNSV</sequence>
<organism evidence="5 6">
    <name type="scientific">Limibacillus halophilus</name>
    <dbReference type="NCBI Taxonomy" id="1579333"/>
    <lineage>
        <taxon>Bacteria</taxon>
        <taxon>Pseudomonadati</taxon>
        <taxon>Pseudomonadota</taxon>
        <taxon>Alphaproteobacteria</taxon>
        <taxon>Rhodospirillales</taxon>
        <taxon>Rhodovibrionaceae</taxon>
        <taxon>Limibacillus</taxon>
    </lineage>
</organism>
<dbReference type="AlphaFoldDB" id="A0A839SWV0"/>
<dbReference type="EMBL" id="JACHXA010000007">
    <property type="protein sequence ID" value="MBB3066144.1"/>
    <property type="molecule type" value="Genomic_DNA"/>
</dbReference>